<evidence type="ECO:0000313" key="1">
    <source>
        <dbReference type="EMBL" id="EJK70431.1"/>
    </source>
</evidence>
<sequence>MLVNPSAVSAVVLGGTLSINSAAAASAKKGNWSKEELFQKKKEASLALRLLTIEDEKGPGKRREEELAKIAALRNGTSAENVAAVDTGIIDSAVAAKAAAEAEQDVEFVECIGGYTSGGVTCKDACDGSCCVGANSCALFTGNVAKDGSCNGLYACFGSKIGLVLGGSCVGV</sequence>
<name>K0TAH3_THAOC</name>
<comment type="caution">
    <text evidence="1">The sequence shown here is derived from an EMBL/GenBank/DDBJ whole genome shotgun (WGS) entry which is preliminary data.</text>
</comment>
<gene>
    <name evidence="1" type="ORF">THAOC_08212</name>
</gene>
<dbReference type="AlphaFoldDB" id="K0TAH3"/>
<accession>K0TAH3</accession>
<proteinExistence type="predicted"/>
<keyword evidence="2" id="KW-1185">Reference proteome</keyword>
<dbReference type="Proteomes" id="UP000266841">
    <property type="component" value="Unassembled WGS sequence"/>
</dbReference>
<protein>
    <submittedName>
        <fullName evidence="1">Uncharacterized protein</fullName>
    </submittedName>
</protein>
<dbReference type="EMBL" id="AGNL01008552">
    <property type="protein sequence ID" value="EJK70431.1"/>
    <property type="molecule type" value="Genomic_DNA"/>
</dbReference>
<reference evidence="1 2" key="1">
    <citation type="journal article" date="2012" name="Genome Biol.">
        <title>Genome and low-iron response of an oceanic diatom adapted to chronic iron limitation.</title>
        <authorList>
            <person name="Lommer M."/>
            <person name="Specht M."/>
            <person name="Roy A.S."/>
            <person name="Kraemer L."/>
            <person name="Andreson R."/>
            <person name="Gutowska M.A."/>
            <person name="Wolf J."/>
            <person name="Bergner S.V."/>
            <person name="Schilhabel M.B."/>
            <person name="Klostermeier U.C."/>
            <person name="Beiko R.G."/>
            <person name="Rosenstiel P."/>
            <person name="Hippler M."/>
            <person name="Laroche J."/>
        </authorList>
    </citation>
    <scope>NUCLEOTIDE SEQUENCE [LARGE SCALE GENOMIC DNA]</scope>
    <source>
        <strain evidence="1 2">CCMP1005</strain>
    </source>
</reference>
<organism evidence="1 2">
    <name type="scientific">Thalassiosira oceanica</name>
    <name type="common">Marine diatom</name>
    <dbReference type="NCBI Taxonomy" id="159749"/>
    <lineage>
        <taxon>Eukaryota</taxon>
        <taxon>Sar</taxon>
        <taxon>Stramenopiles</taxon>
        <taxon>Ochrophyta</taxon>
        <taxon>Bacillariophyta</taxon>
        <taxon>Coscinodiscophyceae</taxon>
        <taxon>Thalassiosirophycidae</taxon>
        <taxon>Thalassiosirales</taxon>
        <taxon>Thalassiosiraceae</taxon>
        <taxon>Thalassiosira</taxon>
    </lineage>
</organism>
<evidence type="ECO:0000313" key="2">
    <source>
        <dbReference type="Proteomes" id="UP000266841"/>
    </source>
</evidence>